<gene>
    <name evidence="2" type="ORF">BSAL_38685</name>
</gene>
<organism evidence="2 3">
    <name type="scientific">Bodo saltans</name>
    <name type="common">Flagellated protozoan</name>
    <dbReference type="NCBI Taxonomy" id="75058"/>
    <lineage>
        <taxon>Eukaryota</taxon>
        <taxon>Discoba</taxon>
        <taxon>Euglenozoa</taxon>
        <taxon>Kinetoplastea</taxon>
        <taxon>Metakinetoplastina</taxon>
        <taxon>Eubodonida</taxon>
        <taxon>Bodonidae</taxon>
        <taxon>Bodo</taxon>
    </lineage>
</organism>
<dbReference type="EMBL" id="CYKH01002074">
    <property type="protein sequence ID" value="CUG92652.1"/>
    <property type="molecule type" value="Genomic_DNA"/>
</dbReference>
<keyword evidence="3" id="KW-1185">Reference proteome</keyword>
<feature type="compositionally biased region" description="Polar residues" evidence="1">
    <location>
        <begin position="157"/>
        <end position="176"/>
    </location>
</feature>
<dbReference type="AlphaFoldDB" id="A0A0S4JR13"/>
<evidence type="ECO:0000313" key="2">
    <source>
        <dbReference type="EMBL" id="CUG92652.1"/>
    </source>
</evidence>
<reference evidence="3" key="1">
    <citation type="submission" date="2015-09" db="EMBL/GenBank/DDBJ databases">
        <authorList>
            <consortium name="Pathogen Informatics"/>
        </authorList>
    </citation>
    <scope>NUCLEOTIDE SEQUENCE [LARGE SCALE GENOMIC DNA]</scope>
    <source>
        <strain evidence="3">Lake Konstanz</strain>
    </source>
</reference>
<accession>A0A0S4JR13</accession>
<dbReference type="VEuPathDB" id="TriTrypDB:BSAL_38685"/>
<sequence length="238" mass="25996">MLRRTLMKGCGVTNVRLASAAPVSVAAAGATPSHVKVAVDPVPSPVEAPHLLEAAALNEPKPFLQPRALKAFSVSLLIGAGFAASVYVLLSKSISDQYTEEKELLDQITERRNRREHVNEASKAMAQSAKDSLLNGGASAFTAPSRFEDVQKRANEAQLNNNRSSLSDATSTTTETPMLHQEATFRAKKGWNDAISNVQMSLEAFDTEYRRRREATAVEGVKQLIRDRGYDESSLRRI</sequence>
<dbReference type="OrthoDB" id="271767at2759"/>
<name>A0A0S4JR13_BODSA</name>
<dbReference type="Proteomes" id="UP000051952">
    <property type="component" value="Unassembled WGS sequence"/>
</dbReference>
<dbReference type="OMA" id="DQITERR"/>
<proteinExistence type="predicted"/>
<protein>
    <submittedName>
        <fullName evidence="2">Uncharacterized protein</fullName>
    </submittedName>
</protein>
<feature type="region of interest" description="Disordered" evidence="1">
    <location>
        <begin position="156"/>
        <end position="176"/>
    </location>
</feature>
<evidence type="ECO:0000313" key="3">
    <source>
        <dbReference type="Proteomes" id="UP000051952"/>
    </source>
</evidence>
<evidence type="ECO:0000256" key="1">
    <source>
        <dbReference type="SAM" id="MobiDB-lite"/>
    </source>
</evidence>